<proteinExistence type="predicted"/>
<evidence type="ECO:0000313" key="2">
    <source>
        <dbReference type="Proteomes" id="UP000322667"/>
    </source>
</evidence>
<evidence type="ECO:0000313" key="1">
    <source>
        <dbReference type="EMBL" id="TYH73074.1"/>
    </source>
</evidence>
<protein>
    <submittedName>
        <fullName evidence="1">Uncharacterized protein</fullName>
    </submittedName>
</protein>
<organism evidence="1 2">
    <name type="scientific">Gossypium tomentosum</name>
    <name type="common">Hawaiian cotton</name>
    <name type="synonym">Gossypium sandvicense</name>
    <dbReference type="NCBI Taxonomy" id="34277"/>
    <lineage>
        <taxon>Eukaryota</taxon>
        <taxon>Viridiplantae</taxon>
        <taxon>Streptophyta</taxon>
        <taxon>Embryophyta</taxon>
        <taxon>Tracheophyta</taxon>
        <taxon>Spermatophyta</taxon>
        <taxon>Magnoliopsida</taxon>
        <taxon>eudicotyledons</taxon>
        <taxon>Gunneridae</taxon>
        <taxon>Pentapetalae</taxon>
        <taxon>rosids</taxon>
        <taxon>malvids</taxon>
        <taxon>Malvales</taxon>
        <taxon>Malvaceae</taxon>
        <taxon>Malvoideae</taxon>
        <taxon>Gossypium</taxon>
    </lineage>
</organism>
<name>A0A5D2L1Y2_GOSTO</name>
<keyword evidence="2" id="KW-1185">Reference proteome</keyword>
<dbReference type="EMBL" id="CM017627">
    <property type="protein sequence ID" value="TYH73074.1"/>
    <property type="molecule type" value="Genomic_DNA"/>
</dbReference>
<sequence length="105" mass="11678">MPAVNLRVGVDHLFSSYLLHFLFSSLPLSPSSFFSFPLPCCLSWLLSVWSLNGLPLLTSLETALSLSPPSLFYFSFSFFTSTPTSSSCRPPSVFPVSLFRVIYLD</sequence>
<accession>A0A5D2L1Y2</accession>
<reference evidence="1 2" key="1">
    <citation type="submission" date="2019-07" db="EMBL/GenBank/DDBJ databases">
        <title>WGS assembly of Gossypium tomentosum.</title>
        <authorList>
            <person name="Chen Z.J."/>
            <person name="Sreedasyam A."/>
            <person name="Ando A."/>
            <person name="Song Q."/>
            <person name="De L."/>
            <person name="Hulse-Kemp A."/>
            <person name="Ding M."/>
            <person name="Ye W."/>
            <person name="Kirkbride R."/>
            <person name="Jenkins J."/>
            <person name="Plott C."/>
            <person name="Lovell J."/>
            <person name="Lin Y.-M."/>
            <person name="Vaughn R."/>
            <person name="Liu B."/>
            <person name="Li W."/>
            <person name="Simpson S."/>
            <person name="Scheffler B."/>
            <person name="Saski C."/>
            <person name="Grover C."/>
            <person name="Hu G."/>
            <person name="Conover J."/>
            <person name="Carlson J."/>
            <person name="Shu S."/>
            <person name="Boston L."/>
            <person name="Williams M."/>
            <person name="Peterson D."/>
            <person name="Mcgee K."/>
            <person name="Jones D."/>
            <person name="Wendel J."/>
            <person name="Stelly D."/>
            <person name="Grimwood J."/>
            <person name="Schmutz J."/>
        </authorList>
    </citation>
    <scope>NUCLEOTIDE SEQUENCE [LARGE SCALE GENOMIC DNA]</scope>
    <source>
        <strain evidence="1">7179.01</strain>
    </source>
</reference>
<dbReference type="Proteomes" id="UP000322667">
    <property type="component" value="Chromosome D05"/>
</dbReference>
<gene>
    <name evidence="1" type="ORF">ES332_D05G302500v1</name>
</gene>
<dbReference type="AlphaFoldDB" id="A0A5D2L1Y2"/>